<evidence type="ECO:0000313" key="2">
    <source>
        <dbReference type="RefSeq" id="XP_033463499.1"/>
    </source>
</evidence>
<evidence type="ECO:0000313" key="1">
    <source>
        <dbReference type="Proteomes" id="UP000504637"/>
    </source>
</evidence>
<keyword evidence="1" id="KW-1185">Reference proteome</keyword>
<organism evidence="2">
    <name type="scientific">Dissoconium aciculare CBS 342.82</name>
    <dbReference type="NCBI Taxonomy" id="1314786"/>
    <lineage>
        <taxon>Eukaryota</taxon>
        <taxon>Fungi</taxon>
        <taxon>Dikarya</taxon>
        <taxon>Ascomycota</taxon>
        <taxon>Pezizomycotina</taxon>
        <taxon>Dothideomycetes</taxon>
        <taxon>Dothideomycetidae</taxon>
        <taxon>Mycosphaerellales</taxon>
        <taxon>Dissoconiaceae</taxon>
        <taxon>Dissoconium</taxon>
    </lineage>
</organism>
<dbReference type="RefSeq" id="XP_033463499.1">
    <property type="nucleotide sequence ID" value="XM_033598940.1"/>
</dbReference>
<protein>
    <submittedName>
        <fullName evidence="2">Uncharacterized protein</fullName>
    </submittedName>
</protein>
<reference evidence="2" key="2">
    <citation type="submission" date="2020-04" db="EMBL/GenBank/DDBJ databases">
        <authorList>
            <consortium name="NCBI Genome Project"/>
        </authorList>
    </citation>
    <scope>NUCLEOTIDE SEQUENCE</scope>
    <source>
        <strain evidence="2">CBS 342.82</strain>
    </source>
</reference>
<sequence>MAGWSGEGEKKERGNGKDSYDYTQARCTAHAHIYSNSQSIFASPSFIISARESSSFLCISLHLLAAEKRCSATLHGLSPPLLATGRTKAIPPSPPHNLSPSAFYSARQSYLLSAFVFTSDTIIPPGRHRVASSPPAGGYSAIERWERLFSTQLFCPQPARTCVADVADLEITPASN</sequence>
<dbReference type="GeneID" id="54356739"/>
<accession>A0A6J3MF37</accession>
<dbReference type="Proteomes" id="UP000504637">
    <property type="component" value="Unplaced"/>
</dbReference>
<name>A0A6J3MF37_9PEZI</name>
<reference evidence="2" key="1">
    <citation type="submission" date="2020-01" db="EMBL/GenBank/DDBJ databases">
        <authorList>
            <consortium name="DOE Joint Genome Institute"/>
            <person name="Haridas S."/>
            <person name="Albert R."/>
            <person name="Binder M."/>
            <person name="Bloem J."/>
            <person name="Labutti K."/>
            <person name="Salamov A."/>
            <person name="Andreopoulos B."/>
            <person name="Baker S.E."/>
            <person name="Barry K."/>
            <person name="Bills G."/>
            <person name="Bluhm B.H."/>
            <person name="Cannon C."/>
            <person name="Castanera R."/>
            <person name="Culley D.E."/>
            <person name="Daum C."/>
            <person name="Ezra D."/>
            <person name="Gonzalez J.B."/>
            <person name="Henrissat B."/>
            <person name="Kuo A."/>
            <person name="Liang C."/>
            <person name="Lipzen A."/>
            <person name="Lutzoni F."/>
            <person name="Magnuson J."/>
            <person name="Mondo S."/>
            <person name="Nolan M."/>
            <person name="Ohm R."/>
            <person name="Pangilinan J."/>
            <person name="Park H.-J."/>
            <person name="Ramirez L."/>
            <person name="Alfaro M."/>
            <person name="Sun H."/>
            <person name="Tritt A."/>
            <person name="Yoshinaga Y."/>
            <person name="Zwiers L.-H."/>
            <person name="Turgeon B.G."/>
            <person name="Goodwin S.B."/>
            <person name="Spatafora J.W."/>
            <person name="Crous P.W."/>
            <person name="Grigoriev I.V."/>
        </authorList>
    </citation>
    <scope>NUCLEOTIDE SEQUENCE</scope>
    <source>
        <strain evidence="2">CBS 342.82</strain>
    </source>
</reference>
<dbReference type="AlphaFoldDB" id="A0A6J3MF37"/>
<reference evidence="2" key="3">
    <citation type="submission" date="2025-08" db="UniProtKB">
        <authorList>
            <consortium name="RefSeq"/>
        </authorList>
    </citation>
    <scope>IDENTIFICATION</scope>
    <source>
        <strain evidence="2">CBS 342.82</strain>
    </source>
</reference>
<gene>
    <name evidence="2" type="ORF">K489DRAFT_116459</name>
</gene>
<proteinExistence type="predicted"/>